<dbReference type="EMBL" id="AP027731">
    <property type="protein sequence ID" value="BDZ45775.1"/>
    <property type="molecule type" value="Genomic_DNA"/>
</dbReference>
<gene>
    <name evidence="1" type="ORF">GCM10025866_16840</name>
</gene>
<name>A0ABN6XLC9_9MICO</name>
<accession>A0ABN6XLC9</accession>
<dbReference type="PROSITE" id="PS51257">
    <property type="entry name" value="PROKAR_LIPOPROTEIN"/>
    <property type="match status" value="1"/>
</dbReference>
<sequence>MMTHWRSPSEKPRSVCAEGSAMFTTVASSTTMSCASPTVTSVHQRRGAGAGGVSEEEEYDMNGTLYGTCEFRI</sequence>
<reference evidence="2" key="1">
    <citation type="journal article" date="2019" name="Int. J. Syst. Evol. Microbiol.">
        <title>The Global Catalogue of Microorganisms (GCM) 10K type strain sequencing project: providing services to taxonomists for standard genome sequencing and annotation.</title>
        <authorList>
            <consortium name="The Broad Institute Genomics Platform"/>
            <consortium name="The Broad Institute Genome Sequencing Center for Infectious Disease"/>
            <person name="Wu L."/>
            <person name="Ma J."/>
        </authorList>
    </citation>
    <scope>NUCLEOTIDE SEQUENCE [LARGE SCALE GENOMIC DNA]</scope>
    <source>
        <strain evidence="2">NBRC 108725</strain>
    </source>
</reference>
<evidence type="ECO:0000313" key="1">
    <source>
        <dbReference type="EMBL" id="BDZ45775.1"/>
    </source>
</evidence>
<dbReference type="Proteomes" id="UP001321498">
    <property type="component" value="Chromosome"/>
</dbReference>
<proteinExistence type="predicted"/>
<organism evidence="1 2">
    <name type="scientific">Naasia aerilata</name>
    <dbReference type="NCBI Taxonomy" id="1162966"/>
    <lineage>
        <taxon>Bacteria</taxon>
        <taxon>Bacillati</taxon>
        <taxon>Actinomycetota</taxon>
        <taxon>Actinomycetes</taxon>
        <taxon>Micrococcales</taxon>
        <taxon>Microbacteriaceae</taxon>
        <taxon>Naasia</taxon>
    </lineage>
</organism>
<protein>
    <submittedName>
        <fullName evidence="1">Uncharacterized protein</fullName>
    </submittedName>
</protein>
<evidence type="ECO:0000313" key="2">
    <source>
        <dbReference type="Proteomes" id="UP001321498"/>
    </source>
</evidence>
<keyword evidence="2" id="KW-1185">Reference proteome</keyword>